<gene>
    <name evidence="2" type="ORF">P4S50_09730</name>
</gene>
<organism evidence="2 3">
    <name type="scientific">Tepidibacter hydrothermalis</name>
    <dbReference type="NCBI Taxonomy" id="3036126"/>
    <lineage>
        <taxon>Bacteria</taxon>
        <taxon>Bacillati</taxon>
        <taxon>Bacillota</taxon>
        <taxon>Clostridia</taxon>
        <taxon>Peptostreptococcales</taxon>
        <taxon>Peptostreptococcaceae</taxon>
        <taxon>Tepidibacter</taxon>
    </lineage>
</organism>
<sequence length="86" mass="9855">MRKDRTMCPCCGNYTFSIGTEKNVYLCGSICPVCYWEIDPFVSDDEEPSDSNHGLSLKQAKENYKTFGACIERLVQYVRKANDNEK</sequence>
<keyword evidence="3" id="KW-1185">Reference proteome</keyword>
<reference evidence="2 3" key="1">
    <citation type="submission" date="2023-03" db="EMBL/GenBank/DDBJ databases">
        <title>Complete genome sequence of Tepidibacter sp. SWIR-1, isolated from a deep-sea hydrothermal vent.</title>
        <authorList>
            <person name="Li X."/>
        </authorList>
    </citation>
    <scope>NUCLEOTIDE SEQUENCE [LARGE SCALE GENOMIC DNA]</scope>
    <source>
        <strain evidence="2 3">SWIR-1</strain>
    </source>
</reference>
<evidence type="ECO:0000259" key="1">
    <source>
        <dbReference type="Pfam" id="PF14206"/>
    </source>
</evidence>
<dbReference type="EMBL" id="CP120733">
    <property type="protein sequence ID" value="WFD08681.1"/>
    <property type="molecule type" value="Genomic_DNA"/>
</dbReference>
<name>A0ABY8E712_9FIRM</name>
<protein>
    <submittedName>
        <fullName evidence="2">CPCC family cysteine-rich protein</fullName>
    </submittedName>
</protein>
<evidence type="ECO:0000313" key="2">
    <source>
        <dbReference type="EMBL" id="WFD08681.1"/>
    </source>
</evidence>
<evidence type="ECO:0000313" key="3">
    <source>
        <dbReference type="Proteomes" id="UP001222800"/>
    </source>
</evidence>
<proteinExistence type="predicted"/>
<accession>A0ABY8E712</accession>
<feature type="domain" description="Cysteine-rich CPCC" evidence="1">
    <location>
        <begin position="7"/>
        <end position="85"/>
    </location>
</feature>
<dbReference type="RefSeq" id="WP_277730589.1">
    <property type="nucleotide sequence ID" value="NZ_CP120733.1"/>
</dbReference>
<dbReference type="Pfam" id="PF14206">
    <property type="entry name" value="Cys_rich_CPCC"/>
    <property type="match status" value="1"/>
</dbReference>
<dbReference type="Proteomes" id="UP001222800">
    <property type="component" value="Chromosome"/>
</dbReference>
<dbReference type="InterPro" id="IPR025983">
    <property type="entry name" value="Cys_rich_CPCC"/>
</dbReference>